<reference evidence="3 4" key="1">
    <citation type="submission" date="2021-03" db="EMBL/GenBank/DDBJ databases">
        <title>Sequencing the genomes of 1000 actinobacteria strains.</title>
        <authorList>
            <person name="Klenk H.-P."/>
        </authorList>
    </citation>
    <scope>NUCLEOTIDE SEQUENCE [LARGE SCALE GENOMIC DNA]</scope>
    <source>
        <strain evidence="3 4">DSM 14564</strain>
    </source>
</reference>
<dbReference type="Proteomes" id="UP000698222">
    <property type="component" value="Unassembled WGS sequence"/>
</dbReference>
<evidence type="ECO:0000313" key="3">
    <source>
        <dbReference type="EMBL" id="MBP2410004.1"/>
    </source>
</evidence>
<sequence>MNVSRSIVVGYDDTTASTAAVRWAADLARGSDIGLRIVHAWTWPLLGSGMAGVPVIDSAGPRNQALRLLDDVAEDVAAKTPDVIVHTELIPGSPRDVLDEVSQNTDLLVVGTRGLGAVLGTLLGSVSRGLLHDAGCPVAVIRSEHHRAGPVLVAYDGSDAGWEAVDVSADLAATWGSILRVVHVQDDGHAPYANNLEAWSGGTRSRTLLDRAAERARSRHPELTVETRMLEGRSAAEGLLSAAAGARILVMGHRGLSRGPFGSTAHATVLHATGNILVVRRPAAE</sequence>
<evidence type="ECO:0000313" key="4">
    <source>
        <dbReference type="Proteomes" id="UP000698222"/>
    </source>
</evidence>
<protein>
    <submittedName>
        <fullName evidence="3">Nucleotide-binding universal stress UspA family protein</fullName>
    </submittedName>
</protein>
<dbReference type="InterPro" id="IPR006016">
    <property type="entry name" value="UspA"/>
</dbReference>
<accession>A0ABS4YMI8</accession>
<dbReference type="Gene3D" id="3.40.50.620">
    <property type="entry name" value="HUPs"/>
    <property type="match status" value="2"/>
</dbReference>
<dbReference type="EMBL" id="JAGIOC010000001">
    <property type="protein sequence ID" value="MBP2410004.1"/>
    <property type="molecule type" value="Genomic_DNA"/>
</dbReference>
<comment type="similarity">
    <text evidence="1">Belongs to the universal stress protein A family.</text>
</comment>
<dbReference type="Pfam" id="PF00582">
    <property type="entry name" value="Usp"/>
    <property type="match status" value="2"/>
</dbReference>
<proteinExistence type="inferred from homology"/>
<dbReference type="SUPFAM" id="SSF52402">
    <property type="entry name" value="Adenine nucleotide alpha hydrolases-like"/>
    <property type="match status" value="2"/>
</dbReference>
<dbReference type="RefSeq" id="WP_209892905.1">
    <property type="nucleotide sequence ID" value="NZ_BAAAJV010000051.1"/>
</dbReference>
<feature type="domain" description="UspA" evidence="2">
    <location>
        <begin position="150"/>
        <end position="280"/>
    </location>
</feature>
<keyword evidence="4" id="KW-1185">Reference proteome</keyword>
<evidence type="ECO:0000256" key="1">
    <source>
        <dbReference type="ARBA" id="ARBA00008791"/>
    </source>
</evidence>
<dbReference type="InterPro" id="IPR006015">
    <property type="entry name" value="Universal_stress_UspA"/>
</dbReference>
<feature type="domain" description="UspA" evidence="2">
    <location>
        <begin position="5"/>
        <end position="142"/>
    </location>
</feature>
<name>A0ABS4YMI8_9MICO</name>
<gene>
    <name evidence="3" type="ORF">JOF44_002907</name>
</gene>
<evidence type="ECO:0000259" key="2">
    <source>
        <dbReference type="Pfam" id="PF00582"/>
    </source>
</evidence>
<dbReference type="InterPro" id="IPR014729">
    <property type="entry name" value="Rossmann-like_a/b/a_fold"/>
</dbReference>
<organism evidence="3 4">
    <name type="scientific">Brachybacterium fresconis</name>
    <dbReference type="NCBI Taxonomy" id="173363"/>
    <lineage>
        <taxon>Bacteria</taxon>
        <taxon>Bacillati</taxon>
        <taxon>Actinomycetota</taxon>
        <taxon>Actinomycetes</taxon>
        <taxon>Micrococcales</taxon>
        <taxon>Dermabacteraceae</taxon>
        <taxon>Brachybacterium</taxon>
    </lineage>
</organism>
<dbReference type="PANTHER" id="PTHR46553:SF3">
    <property type="entry name" value="ADENINE NUCLEOTIDE ALPHA HYDROLASES-LIKE SUPERFAMILY PROTEIN"/>
    <property type="match status" value="1"/>
</dbReference>
<dbReference type="PRINTS" id="PR01438">
    <property type="entry name" value="UNVRSLSTRESS"/>
</dbReference>
<dbReference type="PANTHER" id="PTHR46553">
    <property type="entry name" value="ADENINE NUCLEOTIDE ALPHA HYDROLASES-LIKE SUPERFAMILY PROTEIN"/>
    <property type="match status" value="1"/>
</dbReference>
<dbReference type="CDD" id="cd00293">
    <property type="entry name" value="USP-like"/>
    <property type="match status" value="1"/>
</dbReference>
<comment type="caution">
    <text evidence="3">The sequence shown here is derived from an EMBL/GenBank/DDBJ whole genome shotgun (WGS) entry which is preliminary data.</text>
</comment>